<name>A0AAV4FYF9_9GAST</name>
<comment type="caution">
    <text evidence="2">The sequence shown here is derived from an EMBL/GenBank/DDBJ whole genome shotgun (WGS) entry which is preliminary data.</text>
</comment>
<reference evidence="2 3" key="1">
    <citation type="journal article" date="2021" name="Elife">
        <title>Chloroplast acquisition without the gene transfer in kleptoplastic sea slugs, Plakobranchus ocellatus.</title>
        <authorList>
            <person name="Maeda T."/>
            <person name="Takahashi S."/>
            <person name="Yoshida T."/>
            <person name="Shimamura S."/>
            <person name="Takaki Y."/>
            <person name="Nagai Y."/>
            <person name="Toyoda A."/>
            <person name="Suzuki Y."/>
            <person name="Arimoto A."/>
            <person name="Ishii H."/>
            <person name="Satoh N."/>
            <person name="Nishiyama T."/>
            <person name="Hasebe M."/>
            <person name="Maruyama T."/>
            <person name="Minagawa J."/>
            <person name="Obokata J."/>
            <person name="Shigenobu S."/>
        </authorList>
    </citation>
    <scope>NUCLEOTIDE SEQUENCE [LARGE SCALE GENOMIC DNA]</scope>
</reference>
<proteinExistence type="predicted"/>
<feature type="chain" id="PRO_5043349138" description="Reelin domain-containing protein" evidence="1">
    <location>
        <begin position="22"/>
        <end position="151"/>
    </location>
</feature>
<evidence type="ECO:0000313" key="3">
    <source>
        <dbReference type="Proteomes" id="UP000762676"/>
    </source>
</evidence>
<feature type="signal peptide" evidence="1">
    <location>
        <begin position="1"/>
        <end position="21"/>
    </location>
</feature>
<sequence>MNRSVLAVVLMTVVVVGTSQACSNGPSTADLSELFCSSSVVFKGTSVSATSSQYYNEQDQVVVGGSYTYNVTTFYKNAANAGPEARVFFSATGEAEASDCHYGAYSGATSSVDLVFATGSRFLSMASCRDHIPGDCVPEEFWSTLPDVSCD</sequence>
<protein>
    <recommendedName>
        <fullName evidence="4">Reelin domain-containing protein</fullName>
    </recommendedName>
</protein>
<accession>A0AAV4FYF9</accession>
<organism evidence="2 3">
    <name type="scientific">Elysia marginata</name>
    <dbReference type="NCBI Taxonomy" id="1093978"/>
    <lineage>
        <taxon>Eukaryota</taxon>
        <taxon>Metazoa</taxon>
        <taxon>Spiralia</taxon>
        <taxon>Lophotrochozoa</taxon>
        <taxon>Mollusca</taxon>
        <taxon>Gastropoda</taxon>
        <taxon>Heterobranchia</taxon>
        <taxon>Euthyneura</taxon>
        <taxon>Panpulmonata</taxon>
        <taxon>Sacoglossa</taxon>
        <taxon>Placobranchoidea</taxon>
        <taxon>Plakobranchidae</taxon>
        <taxon>Elysia</taxon>
    </lineage>
</organism>
<keyword evidence="3" id="KW-1185">Reference proteome</keyword>
<evidence type="ECO:0008006" key="4">
    <source>
        <dbReference type="Google" id="ProtNLM"/>
    </source>
</evidence>
<dbReference type="EMBL" id="BMAT01011748">
    <property type="protein sequence ID" value="GFR78387.1"/>
    <property type="molecule type" value="Genomic_DNA"/>
</dbReference>
<evidence type="ECO:0000313" key="2">
    <source>
        <dbReference type="EMBL" id="GFR78387.1"/>
    </source>
</evidence>
<evidence type="ECO:0000256" key="1">
    <source>
        <dbReference type="SAM" id="SignalP"/>
    </source>
</evidence>
<dbReference type="PROSITE" id="PS51257">
    <property type="entry name" value="PROKAR_LIPOPROTEIN"/>
    <property type="match status" value="1"/>
</dbReference>
<gene>
    <name evidence="2" type="ORF">ElyMa_005848200</name>
</gene>
<dbReference type="AlphaFoldDB" id="A0AAV4FYF9"/>
<keyword evidence="1" id="KW-0732">Signal</keyword>
<dbReference type="Proteomes" id="UP000762676">
    <property type="component" value="Unassembled WGS sequence"/>
</dbReference>